<dbReference type="AlphaFoldDB" id="A0A9P5HHE3"/>
<keyword evidence="1" id="KW-0732">Signal</keyword>
<dbReference type="InterPro" id="IPR050261">
    <property type="entry name" value="FrsA_esterase"/>
</dbReference>
<dbReference type="OrthoDB" id="249703at2759"/>
<reference evidence="3" key="1">
    <citation type="submission" date="2020-03" db="EMBL/GenBank/DDBJ databases">
        <title>Draft Genome Sequence of Cylindrodendrum hubeiense.</title>
        <authorList>
            <person name="Buettner E."/>
            <person name="Kellner H."/>
        </authorList>
    </citation>
    <scope>NUCLEOTIDE SEQUENCE</scope>
    <source>
        <strain evidence="3">IHI 201604</strain>
    </source>
</reference>
<evidence type="ECO:0000256" key="1">
    <source>
        <dbReference type="SAM" id="SignalP"/>
    </source>
</evidence>
<protein>
    <recommendedName>
        <fullName evidence="2">Peptidase S9 prolyl oligopeptidase catalytic domain-containing protein</fullName>
    </recommendedName>
</protein>
<dbReference type="GO" id="GO:0008236">
    <property type="term" value="F:serine-type peptidase activity"/>
    <property type="evidence" value="ECO:0007669"/>
    <property type="project" value="InterPro"/>
</dbReference>
<dbReference type="Proteomes" id="UP000722485">
    <property type="component" value="Unassembled WGS sequence"/>
</dbReference>
<proteinExistence type="predicted"/>
<dbReference type="Gene3D" id="3.40.50.1820">
    <property type="entry name" value="alpha/beta hydrolase"/>
    <property type="match status" value="1"/>
</dbReference>
<evidence type="ECO:0000259" key="2">
    <source>
        <dbReference type="Pfam" id="PF00326"/>
    </source>
</evidence>
<name>A0A9P5HHE3_9HYPO</name>
<feature type="chain" id="PRO_5040145729" description="Peptidase S9 prolyl oligopeptidase catalytic domain-containing protein" evidence="1">
    <location>
        <begin position="26"/>
        <end position="422"/>
    </location>
</feature>
<dbReference type="PANTHER" id="PTHR22946:SF12">
    <property type="entry name" value="CONIDIAL PIGMENT BIOSYNTHESIS PROTEIN AYG1 (AFU_ORTHOLOGUE AFUA_2G17550)"/>
    <property type="match status" value="1"/>
</dbReference>
<keyword evidence="4" id="KW-1185">Reference proteome</keyword>
<evidence type="ECO:0000313" key="4">
    <source>
        <dbReference type="Proteomes" id="UP000722485"/>
    </source>
</evidence>
<dbReference type="GO" id="GO:0006508">
    <property type="term" value="P:proteolysis"/>
    <property type="evidence" value="ECO:0007669"/>
    <property type="project" value="InterPro"/>
</dbReference>
<dbReference type="Pfam" id="PF00326">
    <property type="entry name" value="Peptidase_S9"/>
    <property type="match status" value="1"/>
</dbReference>
<gene>
    <name evidence="3" type="ORF">G7Z17_g186</name>
</gene>
<dbReference type="InterPro" id="IPR029058">
    <property type="entry name" value="AB_hydrolase_fold"/>
</dbReference>
<dbReference type="Gene3D" id="1.20.1440.110">
    <property type="entry name" value="acylaminoacyl peptidase"/>
    <property type="match status" value="1"/>
</dbReference>
<comment type="caution">
    <text evidence="3">The sequence shown here is derived from an EMBL/GenBank/DDBJ whole genome shotgun (WGS) entry which is preliminary data.</text>
</comment>
<organism evidence="3 4">
    <name type="scientific">Cylindrodendrum hubeiense</name>
    <dbReference type="NCBI Taxonomy" id="595255"/>
    <lineage>
        <taxon>Eukaryota</taxon>
        <taxon>Fungi</taxon>
        <taxon>Dikarya</taxon>
        <taxon>Ascomycota</taxon>
        <taxon>Pezizomycotina</taxon>
        <taxon>Sordariomycetes</taxon>
        <taxon>Hypocreomycetidae</taxon>
        <taxon>Hypocreales</taxon>
        <taxon>Nectriaceae</taxon>
        <taxon>Cylindrodendrum</taxon>
    </lineage>
</organism>
<dbReference type="PANTHER" id="PTHR22946">
    <property type="entry name" value="DIENELACTONE HYDROLASE DOMAIN-CONTAINING PROTEIN-RELATED"/>
    <property type="match status" value="1"/>
</dbReference>
<dbReference type="InterPro" id="IPR001375">
    <property type="entry name" value="Peptidase_S9_cat"/>
</dbReference>
<dbReference type="EMBL" id="JAANBB010000001">
    <property type="protein sequence ID" value="KAF7558125.1"/>
    <property type="molecule type" value="Genomic_DNA"/>
</dbReference>
<feature type="signal peptide" evidence="1">
    <location>
        <begin position="1"/>
        <end position="25"/>
    </location>
</feature>
<dbReference type="SUPFAM" id="SSF53474">
    <property type="entry name" value="alpha/beta-Hydrolases"/>
    <property type="match status" value="1"/>
</dbReference>
<evidence type="ECO:0000313" key="3">
    <source>
        <dbReference type="EMBL" id="KAF7558125.1"/>
    </source>
</evidence>
<sequence length="422" mass="47345">MVASKHLLSLSSVFAAVANAKYAQGYPPNVTLSNQTASMYQLSEDSEFAFILNEYASLANEGGAASSEILRAAAKIEPGNLESWYSEFNYLADQIHAMGEKAEKRNAFVSAREAYFRSSAYYRAADFFLHGNLSDPRIYTLWDQQHRDFDKAVSLLHQPAIKIELNATGFTIPTYFYPADPTLPGQKRVHGERVPTIIVGTGYDGSQEALYHSSCRGIVERGWNCITYEGPGQPTVRRNQNIGFIPEWWEVITPIVDYLHTRNDVDVDRLALIGLSFGGLLAPLAATREHRFAAVLAIDGLLDIQAAFKQQFPADMIELYNSGNETGFNEYVEAVLAIPTIPTEFRWVIDQGMFAWNTTNPYTWFDAAGKIFLNAEKIANIKGPVFVASGEDDHMAPGQPEEMARLFVQDRRWRWRALCPWC</sequence>
<feature type="domain" description="Peptidase S9 prolyl oligopeptidase catalytic" evidence="2">
    <location>
        <begin position="255"/>
        <end position="329"/>
    </location>
</feature>
<accession>A0A9P5HHE3</accession>